<evidence type="ECO:0000313" key="19">
    <source>
        <dbReference type="Proteomes" id="UP001203423"/>
    </source>
</evidence>
<feature type="domain" description="Cytochrome oxidase subunit II transmembrane region profile" evidence="17">
    <location>
        <begin position="1"/>
        <end position="92"/>
    </location>
</feature>
<organism evidence="18 19">
    <name type="scientific">Shewanella surugensis</name>
    <dbReference type="NCBI Taxonomy" id="212020"/>
    <lineage>
        <taxon>Bacteria</taxon>
        <taxon>Pseudomonadati</taxon>
        <taxon>Pseudomonadota</taxon>
        <taxon>Gammaproteobacteria</taxon>
        <taxon>Alteromonadales</taxon>
        <taxon>Shewanellaceae</taxon>
        <taxon>Shewanella</taxon>
    </lineage>
</organism>
<dbReference type="Gene3D" id="2.60.40.420">
    <property type="entry name" value="Cupredoxins - blue copper proteins"/>
    <property type="match status" value="1"/>
</dbReference>
<name>A0ABT0LAQ3_9GAMM</name>
<dbReference type="Proteomes" id="UP001203423">
    <property type="component" value="Unassembled WGS sequence"/>
</dbReference>
<evidence type="ECO:0000256" key="7">
    <source>
        <dbReference type="ARBA" id="ARBA00022729"/>
    </source>
</evidence>
<keyword evidence="12" id="KW-0564">Palmitate</keyword>
<keyword evidence="7" id="KW-0732">Signal</keyword>
<evidence type="ECO:0000256" key="3">
    <source>
        <dbReference type="ARBA" id="ARBA00022448"/>
    </source>
</evidence>
<keyword evidence="5 14" id="KW-0679">Respiratory chain</keyword>
<dbReference type="InterPro" id="IPR036257">
    <property type="entry name" value="Cyt_c_oxidase_su2_TM_sf"/>
</dbReference>
<keyword evidence="3 14" id="KW-0813">Transport</keyword>
<proteinExistence type="inferred from homology"/>
<dbReference type="InterPro" id="IPR002429">
    <property type="entry name" value="CcO_II-like_C"/>
</dbReference>
<gene>
    <name evidence="18" type="primary">cyoA</name>
    <name evidence="18" type="ORF">L2764_08100</name>
</gene>
<protein>
    <recommendedName>
        <fullName evidence="14">Ubiquinol oxidase subunit 2</fullName>
    </recommendedName>
</protein>
<sequence length="270" mass="30805">MGTLDPKGQVGVDEKSLIITATLLMLIVVIPVLVMTFVFAWKYRESNTKSTYLPNWCHSNKIEFWVWGIPCVIILILGTITWRTTHELDPYKPLVSDVKPITIEVVALDWKWLFIYPEQQIATINHIEFPENVPINFKITSDAPMNSFFIPRLGGQIYAMAGMTTLLHLIANEQGTYRGLSANISGEGFSDMKFTATATSQQGFDDWVNKVKASDQYLDKAKYNTLLNKSIADPIQYFSDVEPNLFGQIVHKYMMPGMQDEDHKFILRQE</sequence>
<dbReference type="PIRSF" id="PIRSF000292">
    <property type="entry name" value="Ubi_od_II"/>
    <property type="match status" value="1"/>
</dbReference>
<dbReference type="Pfam" id="PF06481">
    <property type="entry name" value="COX_ARM"/>
    <property type="match status" value="1"/>
</dbReference>
<dbReference type="SUPFAM" id="SSF81464">
    <property type="entry name" value="Cytochrome c oxidase subunit II-like, transmembrane region"/>
    <property type="match status" value="1"/>
</dbReference>
<dbReference type="InterPro" id="IPR045187">
    <property type="entry name" value="CcO_II"/>
</dbReference>
<dbReference type="Pfam" id="PF00116">
    <property type="entry name" value="COX2"/>
    <property type="match status" value="1"/>
</dbReference>
<feature type="domain" description="Cytochrome oxidase subunit II copper A binding" evidence="16">
    <location>
        <begin position="98"/>
        <end position="210"/>
    </location>
</feature>
<evidence type="ECO:0000256" key="6">
    <source>
        <dbReference type="ARBA" id="ARBA00022692"/>
    </source>
</evidence>
<evidence type="ECO:0000256" key="4">
    <source>
        <dbReference type="ARBA" id="ARBA00022475"/>
    </source>
</evidence>
<evidence type="ECO:0000259" key="17">
    <source>
        <dbReference type="PROSITE" id="PS50999"/>
    </source>
</evidence>
<dbReference type="EMBL" id="JAKIKS010000024">
    <property type="protein sequence ID" value="MCL1124437.1"/>
    <property type="molecule type" value="Genomic_DNA"/>
</dbReference>
<evidence type="ECO:0000256" key="10">
    <source>
        <dbReference type="ARBA" id="ARBA00023002"/>
    </source>
</evidence>
<dbReference type="Gene3D" id="1.10.287.90">
    <property type="match status" value="1"/>
</dbReference>
<dbReference type="NCBIfam" id="TIGR01433">
    <property type="entry name" value="CyoA"/>
    <property type="match status" value="1"/>
</dbReference>
<keyword evidence="4 14" id="KW-1003">Cell membrane</keyword>
<dbReference type="PANTHER" id="PTHR22888">
    <property type="entry name" value="CYTOCHROME C OXIDASE, SUBUNIT II"/>
    <property type="match status" value="1"/>
</dbReference>
<evidence type="ECO:0000313" key="18">
    <source>
        <dbReference type="EMBL" id="MCL1124437.1"/>
    </source>
</evidence>
<evidence type="ECO:0000256" key="11">
    <source>
        <dbReference type="ARBA" id="ARBA00023136"/>
    </source>
</evidence>
<evidence type="ECO:0000256" key="2">
    <source>
        <dbReference type="ARBA" id="ARBA00007866"/>
    </source>
</evidence>
<feature type="transmembrane region" description="Helical" evidence="15">
    <location>
        <begin position="62"/>
        <end position="82"/>
    </location>
</feature>
<keyword evidence="13" id="KW-0449">Lipoprotein</keyword>
<comment type="subcellular location">
    <subcellularLocation>
        <location evidence="1">Cell membrane</location>
        <topology evidence="1">Multi-pass membrane protein</topology>
    </subcellularLocation>
</comment>
<evidence type="ECO:0000256" key="1">
    <source>
        <dbReference type="ARBA" id="ARBA00004651"/>
    </source>
</evidence>
<evidence type="ECO:0000256" key="9">
    <source>
        <dbReference type="ARBA" id="ARBA00022989"/>
    </source>
</evidence>
<comment type="similarity">
    <text evidence="2 14">Belongs to the cytochrome c oxidase subunit 2 family.</text>
</comment>
<dbReference type="PROSITE" id="PS50999">
    <property type="entry name" value="COX2_TM"/>
    <property type="match status" value="1"/>
</dbReference>
<dbReference type="InterPro" id="IPR034227">
    <property type="entry name" value="CuRO_UO_II"/>
</dbReference>
<dbReference type="InterPro" id="IPR010514">
    <property type="entry name" value="COX_ARM"/>
</dbReference>
<dbReference type="PROSITE" id="PS50857">
    <property type="entry name" value="COX2_CUA"/>
    <property type="match status" value="1"/>
</dbReference>
<keyword evidence="6 15" id="KW-0812">Transmembrane</keyword>
<dbReference type="CDD" id="cd04212">
    <property type="entry name" value="CuRO_UO_II"/>
    <property type="match status" value="1"/>
</dbReference>
<keyword evidence="19" id="KW-1185">Reference proteome</keyword>
<evidence type="ECO:0000256" key="14">
    <source>
        <dbReference type="PIRNR" id="PIRNR000292"/>
    </source>
</evidence>
<dbReference type="InterPro" id="IPR006333">
    <property type="entry name" value="Cyt_o_ubiquinol_oxidase_su2"/>
</dbReference>
<dbReference type="InterPro" id="IPR008972">
    <property type="entry name" value="Cupredoxin"/>
</dbReference>
<keyword evidence="8 14" id="KW-0249">Electron transport</keyword>
<evidence type="ECO:0000256" key="12">
    <source>
        <dbReference type="ARBA" id="ARBA00023139"/>
    </source>
</evidence>
<keyword evidence="9 15" id="KW-1133">Transmembrane helix</keyword>
<keyword evidence="10 14" id="KW-0560">Oxidoreductase</keyword>
<evidence type="ECO:0000259" key="16">
    <source>
        <dbReference type="PROSITE" id="PS50857"/>
    </source>
</evidence>
<evidence type="ECO:0000256" key="15">
    <source>
        <dbReference type="SAM" id="Phobius"/>
    </source>
</evidence>
<evidence type="ECO:0000256" key="13">
    <source>
        <dbReference type="ARBA" id="ARBA00023288"/>
    </source>
</evidence>
<keyword evidence="11 14" id="KW-0472">Membrane</keyword>
<dbReference type="SUPFAM" id="SSF49503">
    <property type="entry name" value="Cupredoxins"/>
    <property type="match status" value="1"/>
</dbReference>
<comment type="caution">
    <text evidence="18">The sequence shown here is derived from an EMBL/GenBank/DDBJ whole genome shotgun (WGS) entry which is preliminary data.</text>
</comment>
<accession>A0ABT0LAQ3</accession>
<dbReference type="PANTHER" id="PTHR22888:SF18">
    <property type="entry name" value="CYTOCHROME BO(3) UBIQUINOL OXIDASE SUBUNIT 2"/>
    <property type="match status" value="1"/>
</dbReference>
<evidence type="ECO:0000256" key="8">
    <source>
        <dbReference type="ARBA" id="ARBA00022982"/>
    </source>
</evidence>
<feature type="transmembrane region" description="Helical" evidence="15">
    <location>
        <begin position="17"/>
        <end position="41"/>
    </location>
</feature>
<evidence type="ECO:0000256" key="5">
    <source>
        <dbReference type="ARBA" id="ARBA00022660"/>
    </source>
</evidence>
<reference evidence="18 19" key="1">
    <citation type="submission" date="2022-01" db="EMBL/GenBank/DDBJ databases">
        <title>Whole genome-based taxonomy of the Shewanellaceae.</title>
        <authorList>
            <person name="Martin-Rodriguez A.J."/>
        </authorList>
    </citation>
    <scope>NUCLEOTIDE SEQUENCE [LARGE SCALE GENOMIC DNA]</scope>
    <source>
        <strain evidence="18 19">DSM 17177</strain>
    </source>
</reference>
<dbReference type="InterPro" id="IPR011759">
    <property type="entry name" value="Cyt_c_oxidase_su2_TM_dom"/>
</dbReference>